<evidence type="ECO:0000313" key="2">
    <source>
        <dbReference type="EMBL" id="SHE29541.1"/>
    </source>
</evidence>
<keyword evidence="3" id="KW-1185">Reference proteome</keyword>
<evidence type="ECO:0000256" key="1">
    <source>
        <dbReference type="SAM" id="MobiDB-lite"/>
    </source>
</evidence>
<feature type="region of interest" description="Disordered" evidence="1">
    <location>
        <begin position="1302"/>
        <end position="1325"/>
    </location>
</feature>
<dbReference type="EMBL" id="FQUG01000002">
    <property type="protein sequence ID" value="SHE29541.1"/>
    <property type="molecule type" value="Genomic_DNA"/>
</dbReference>
<reference evidence="2 3" key="1">
    <citation type="submission" date="2016-11" db="EMBL/GenBank/DDBJ databases">
        <authorList>
            <person name="Jaros S."/>
            <person name="Januszkiewicz K."/>
            <person name="Wedrychowicz H."/>
        </authorList>
    </citation>
    <scope>NUCLEOTIDE SEQUENCE [LARGE SCALE GENOMIC DNA]</scope>
    <source>
        <strain evidence="2 3">DSM 10502</strain>
    </source>
</reference>
<feature type="compositionally biased region" description="Basic and acidic residues" evidence="1">
    <location>
        <begin position="1313"/>
        <end position="1325"/>
    </location>
</feature>
<dbReference type="RefSeq" id="WP_072934209.1">
    <property type="nucleotide sequence ID" value="NZ_FQUG01000002.1"/>
</dbReference>
<feature type="region of interest" description="Disordered" evidence="1">
    <location>
        <begin position="4035"/>
        <end position="4063"/>
    </location>
</feature>
<dbReference type="OrthoDB" id="1659780at2"/>
<dbReference type="Proteomes" id="UP000184404">
    <property type="component" value="Unassembled WGS sequence"/>
</dbReference>
<dbReference type="STRING" id="1123243.SAMN02745190_00071"/>
<accession>A0A1M4SBH2</accession>
<feature type="region of interest" description="Disordered" evidence="1">
    <location>
        <begin position="1400"/>
        <end position="1433"/>
    </location>
</feature>
<feature type="compositionally biased region" description="Basic and acidic residues" evidence="1">
    <location>
        <begin position="1404"/>
        <end position="1433"/>
    </location>
</feature>
<name>A0A1M4SBH2_9FIRM</name>
<organism evidence="2 3">
    <name type="scientific">Schwartzia succinivorans DSM 10502</name>
    <dbReference type="NCBI Taxonomy" id="1123243"/>
    <lineage>
        <taxon>Bacteria</taxon>
        <taxon>Bacillati</taxon>
        <taxon>Bacillota</taxon>
        <taxon>Negativicutes</taxon>
        <taxon>Selenomonadales</taxon>
        <taxon>Selenomonadaceae</taxon>
        <taxon>Schwartzia</taxon>
    </lineage>
</organism>
<dbReference type="NCBIfam" id="NF012204">
    <property type="entry name" value="adhes_FxxPxG"/>
    <property type="match status" value="1"/>
</dbReference>
<sequence>MSGYLRKIQRYGKSHELARRVTCGIAAAGIFMQPFMLQAVYASEIQKDGSAAPITGTDGVYSIFADKVNGDNAVSVFSKFDLTQGDIANMYFGLDKNGNASNLYNFVNDHININGTVNAIRGGNLGGNIFFISSNGITVGSTGVINAGTINMVTPVSGDYSSLKGDALEKADFDLGSRMANGMVSINPEGTIQVEGRLNAVDGIHMQSANINLKGNALVETGVVDFSTLVNLSDEQKTAAGFGNGSLTATQAGNGDIVLTAVADGATGSFAHAEDFWDVRKATVTADSGTRINANGGTGKGDVKISATAKNSDIGWYMDENFDITVENPLGNIVKTEASIDLNGKIHATNAIDVKATSSNEYNSLNDTAKLTDITGDITHLAHWGKGYNIVKRASDILNVDVIYSHLESKAEINVGADAELKADAAFDGAKNAVNLEATSDTTNVVQAATSSADTAVLAPGSLSKDTPIPPAGSGRKKTTHIAGAAVVYGGAHSEATVNVDGKIEADGSINAKAKSTDAVVAKSNANGSKGTNTGTAPKVNISIVYADGTNSADVTFGKGSSIKSSDGNVTAAAAAANSIDAAATVTANPEALGSTAISIMTFDSDSKVDLKGTVEANNGAVAASATNQTARDNVTAANGMNGAEETKTKELSGEAEKNGIVDEERLKPLLDDVAEIADDIDNKIDDTAGNGSKLSRMLKEKTGYDSLLTAGVSIAVGEQDFDAKVNVGSAADISGGAVSLTAKEDLQDFHMSATGNMQNKNSKDETMISADGAILIGLVDNNASVNIDSRNNAEHRHAKITALGAGGIVINAQSTQEYDRLAGLWGDIEKIYGDFGKFIDAVKDDPDVPQEKKDDLEYKVQKFGEAVQYLRSGIKKSTGLDVADYTVSVSSHPTTLTGAALTLLSLAAGIEQSVASLSQGYQAEAKTIVKSLENQVLMFLTPEKYANFAASSAVGTAAEGSITAAGSFNLNLLDNNARVSVGNGAVLTANAGPVVINSEAKQTNVVMNGKANVTVSPEGLIDSVKKAKNGEAFDVKNIIQMDKSNGVAVGGSLGVSEHSTTNIVDIGADAEITGMDGRKTIDTGEKDDDDNPITRTDEYSGITIKADNQNITTDVSYSAGHAGKAGFEGLFSWMGGEAKNNISIDETAKLDSHSQTSDFNTEKRGIDIEGDMNVVGTNLVGAVAWSSGAVSMGAADGMSCYDIDNIVHVRGNLSIDGTSHSGAADSALDINALTDGVINTITLAGALTTTKEPDSKAKDAGEILGDDETIHGNNDEEGIEDRIDIELRDVQDDANENVNEVNENDNITNPRQNEEGKANAKQDTKAPKLYLSGAGSASVNIINTKTEATLKNAKVTATGADAGASVRVKAEDAAFVGAWSGSAAVNWKQSAATKAVDEAGEIANKETENTRDTEKHDLLEQPDHDKPEAPGEDYKAGNEGLESYSVAMAGAAAINSAIQTVNAKVEDTTFNRLDSLTNIAQKDGALVAAGLAVAVNKEQAGSKGAAVDAAGSASINVTKADITAKLSDIEVTDKTDRRAGLNNYAFDSDTQVTGGANTTFLMGGKMGVGAGGSAAIADITNDITAEMDSVTLHNEQEADISNLAATDLTQVTTAIGVSASVGAEMGANFNGALAGSFIKNNDSAEIIDLSVGKGGLISNQAADTNNLSKHFDQVIQDNGLDPVGVTYSDNVSDNAATTVENSVTISTDDKSSTLILTAAMDAVISTGKKSVGGAGAAAVSTIDNDKRAVIKDKKNRTITAESLKNEASSDAVLVNIAGGAAVSAGPFSGAGSASIQWTSNDVTASVENADINVTGNDGVQISAETKDVDVNISGQISAGKNAAGLALAYNHLNNNTEAYLKGTTLNFKENAEAPLEVTAKDSGTVVSVTAGVGGGSTAAVQGAVAVNQGRNNVLAIVDEGSSGKRSSISNAKSIDVSAKDTGVKVAVAGGLSGAGTAAVGGGVAYNEIGSWFADDDKTEEDEKHQQIKAALRHTDIVNNNTNNGAVSVIAEDKERIGTAAAGIGGAGTAAVQGAAATSVMARNVRTEVLDVDMNASKDSAKDSLTAKSEADGSIYNNAIVIAGSGTASVGAGVSVNYDGTDTSASVSLGVYKVTDLDVEAASREKIMNIGIGVAAAGNAGITGSVAVSVQTGDTVAQLGDTTDRTTVKSDSNVVVAAQSDRAIDVMAGTAAGAGEGAAVGLSVAVSDIQGDTKVIVEGKETEISAKGGPEVKLNDTLEDNQLIKDYSSGGDAIVPGVYMDRVENTYGGGIILSSSAANKIDIYSANSGFAAVGGAVNGTVNVSTIGGSTVTEAEGAVFDAGTGDINVIAKDYANNFTAGGVANMAAVGGNVGLGSATVTINRNTEAALRGTIAGNDKTVLNANNAKVHADAEYGAANASVGIGITGVGGGVSNVDNITMLKGHTTAELSDFTDMTVGNNVDVLANRESYIHTIGIMGGIAGLGANVGLGVDVVQDKGKVESWIKNSSIKGKAVNVDAKNLTDDSYQMFAVNAGAGAVSGTVSVGNFDSSVSAQVLDSTLGEENNKIKDLTVSAENQTKVTPKNWSGSAGAVALGAGVQVATIGSNAKAAVTGSTVQSSGDVTVAAKDERKADLMLGNTLYGGVSGGLNVGVLTVNHAVADKYSYESDEGETADAGVDLGAVYKSANEAIEGNRMSSDYTFGWTSDAPKVEAGRGMDAGQQPGGVYADVSGSSINAGDGVKVTADAVTNLTETSVNAALSGANFGGSVGVLDAESNTGIKANGTNITAGNDITFANGTSGKSELNLYMGSATLAMNLNGAVGVANSSANNTMTVENSVLNTAGGNISLSSGNEEELAIHAGAVNASMVTGAIQVADAGMSGDTEISISNTRAEARKDGKGIFVTAKNAPKAEAKTGMMNASLGASGGLSVVHVGIGDEDKPLETKLDVKNGSSFVAPEISLLAEANVSETAILESIAGSLGENVITDVNHVDAYSNVTVNVEEAAYGAEETKTDLDIKGNNVLTQDSSAQGYDAGLWASFSNNFMKTKDVLNTAVNAKGAKNGSVLKEVSAAAASSVSNASRSSSFGGGMLAEGAAVLKNDVTADTKTNLSGSWTVDGDLLASAVNKENLTLKADASAASVVNGSGAGYTDTTTENASVTNTAKVDTTGTQKYSAGVQADNTEHILASGFGAIGGVNAGTMDQTHKYSNQVNFSGAELIADGDIKAAAAAKGSIDSKNFLDAGAGGLEVSVTDSSLDTDLRNVVKASNSKFRTNLVNKAGAAEQGNYTNLGVPGGEIDFAAYDDIRLASDTIAKSEGVVAGVAVSDASNNLTRSNEVSLNSSAVSSSGNVGIYANRNINGGKTGTELEILSDSYNRTFLPFSSSASISSNVKNTNSVAIDKNSTVQSIGNIALAADNGKDSISQSSTEYRWFTDCDSEGTTKMNGDDSGLGKPEYNNSVVIDGSVTAGTHNKANVEITGDVKISGNESSGYKADMSGVKVNVKEGSDWLTGIDFQKGTITIENGYYDRYTELSKMLQTYTPGTEEYNSYKAEMDALCEVMVQAGFAVKNGSSYAVAKSREAAAVVVPGMTVSGGNVEIESGKLTVTGNITANGSPEVKITNSSPTYLYVNDVVVETAGGDVTFNGKSLSGNDVPNGVTGSKKIKTSIGSEASGEITISNVCGPTDPLNQPDIGIYGNVTNKAGDVTISNDRYNIYVDKNATVSGTNIYMKADNGSVTQSNPNGIVMIGADPIAQYMLDHAEDIQKALDNWLRAGKAIPAFSTYSDYVNWVKSSSGLNIPVNEKASDPSAGIIANNGIFISGHEVNIGGLVQSGYDTYSVKLTDDSVAKVISLDSEWAKSKVNLSDSDVMSGTKYLVSDRGAYYDESAKCYKYHVGVYYNPSTQKLIVDDVKASGGQIFINGNVGSTGNGRILAASGVAKIDVDTTAVSYRDLVLNNITNSSRSGYINITDTLQNKVFEYSNTGDAGVKGRSYDIGKTAGAWENLSGTDMYRFSPKKNLTYQWTGGVSGQTVKTYEYVTTEWIGCIDYDSPTEMTKNMPDSEKEKIQTTSSTNNPENVLDTSSYLKEGSNGSKEFVISGTYSENLIGTSPVTHEVDKFALGWIYKEITSRWSETYGTASSTTYSVKADNDVSVGFLRADVNGREKPAIDVNAGGNLIVDGTITSATKDDYALLSSMGNISGNGTIITNNLIAGATKGVDLTQTAKAARDSDGNSLASNISLSSTYGKISLDSKNGDITLVDARVSKDELGSEINIHAADSIFANNPEAHTAPLQAAVINLTSDRGSIGTRENALRINAGSKALSGNAADSGVSALAQEGIYLEQSSGDMRVNHIESRNGDVELFAPNGNIVDASDAESVSNTPSRVQSWIDAGLISAEDADDSKAKISGEIQESTKKNLEIRFSQLTGKMENRTVDGYKSAAAEYSDAVNSARSAYVQTLRSSAAADADKKAAKAAYEKAQKEFFDGKDYTAEEQNAIIAYSEAVRDDAVQAYGWTKNELLYAIKSSVINSDPGRVSLLDTANVKGRNVTLHAKGIGADSEITVINKADIKNHLQELSQAHIGGVTKNYDENGELVSITLDNRQPLTYEVDESNPNNMGKITVDTAGHIYLATTAGKAMHLSSDMGTDSQNVMLYAGNGIDSTGTVSAKDLSMYAGQGSIGSKADAVDVNVAGTLSANSGDSIYIAQTAGENLTLRALAADNDIEISAEKDILMEKDGAGYINAGNMISLASGSGSIGSDDSAVRILDNGVVINAAASEGNAYTAGTGNSGGNLVLGKIQSKELHASNDEGDIVLSKGEKKADISLNGDSSITAKNLNLTDGSIKEEKGTLRLEAENTIAQKDTGNSRISTGKNAKLLLQTGKASEAGGSIDIGAIANTFEKAAVCAADSEKGIEGNVRVISNAENGLDVTFGNGADTLKVTGGETAKRIDVTVQNCAPKSDLTINGKLETTDRGIAFTSSGALAENADLTSDKNMVLAANENIAVNGALTAENGSIGIKSLKGSIEVTGKLTAEAVGLAAQKDISVSGGTSANNIKAEAEGDVKLSDISAVETLQANAGNDVTVSNSGADTLRADAGGNASISGTSAKAMHVDAVGNAVLSETSADIMNVSAAGDAVLSKSSADIMNVSADGNITLNAEVTAKDTANLYAGKSVEIGSSLNVNDLYAKAGEDITLRDGGKTVAESAAGNLTLDAGKNLELGVTTVSAGKNLMLRAGREDAKLRAAGVGEINLTSATAGENASVYTNRGAANIETVTAGKNISVSTGSGELNVGTAESSHGNVNLSTRSGEINAGDVEAVNGSVNLSTVSGAVNVTGDINAAGRAVVSSVSGAINADRSIIAGSIDITGGGNINAKSLNSTGETFLSAGGGDMTVNTIDAGGLTAIHRGTGSMNLYESAIHGDGAVLHIGNGNVNLGKLSVGHEIDIAQLGSGDIVATGELKAGQRLELMAKNGNMDLKDVDGGNRLMILNYGKDKDTKADRLHADELITLYAINQDFGTVESPTVLDILLAGDQTRTAVGLWHSPKDADLIEFNEDVLSGAYSFRYDLLKLNDLIDFRAWMQSMPENAKPGSIQIAAAENEDDNEELLRALS</sequence>
<evidence type="ECO:0000313" key="3">
    <source>
        <dbReference type="Proteomes" id="UP000184404"/>
    </source>
</evidence>
<protein>
    <recommendedName>
        <fullName evidence="4">Extended Signal Peptide of Type V secretion system</fullName>
    </recommendedName>
</protein>
<feature type="compositionally biased region" description="Polar residues" evidence="1">
    <location>
        <begin position="4046"/>
        <end position="4063"/>
    </location>
</feature>
<gene>
    <name evidence="2" type="ORF">SAMN02745190_00071</name>
</gene>
<proteinExistence type="predicted"/>
<evidence type="ECO:0008006" key="4">
    <source>
        <dbReference type="Google" id="ProtNLM"/>
    </source>
</evidence>